<dbReference type="EMBL" id="ADLQ01000025">
    <property type="protein sequence ID" value="EGA95125.1"/>
    <property type="molecule type" value="Genomic_DNA"/>
</dbReference>
<evidence type="ECO:0000313" key="1">
    <source>
        <dbReference type="EMBL" id="EGA95125.1"/>
    </source>
</evidence>
<name>E7GJ83_CLOS6</name>
<proteinExistence type="predicted"/>
<comment type="caution">
    <text evidence="1">The sequence shown here is derived from an EMBL/GenBank/DDBJ whole genome shotgun (WGS) entry which is preliminary data.</text>
</comment>
<dbReference type="Proteomes" id="UP000002970">
    <property type="component" value="Unassembled WGS sequence"/>
</dbReference>
<dbReference type="STRING" id="1512.GCA_900049235_01064"/>
<dbReference type="RefSeq" id="WP_003498957.1">
    <property type="nucleotide sequence ID" value="NZ_GL834306.1"/>
</dbReference>
<dbReference type="HOGENOM" id="CLU_2583645_0_0_9"/>
<gene>
    <name evidence="1" type="ORF">HMPREF9474_00976</name>
</gene>
<accession>E7GJ83</accession>
<organism evidence="1 2">
    <name type="scientific">Clostridium symbiosum (strain WAL-14163)</name>
    <dbReference type="NCBI Taxonomy" id="742740"/>
    <lineage>
        <taxon>Bacteria</taxon>
        <taxon>Bacillati</taxon>
        <taxon>Bacillota</taxon>
        <taxon>Clostridia</taxon>
        <taxon>Lachnospirales</taxon>
        <taxon>Lachnospiraceae</taxon>
        <taxon>Otoolea</taxon>
    </lineage>
</organism>
<reference evidence="1 2" key="1">
    <citation type="submission" date="2010-12" db="EMBL/GenBank/DDBJ databases">
        <title>The Genome Sequence of Clostridium symbiosum strain WAL-14163.</title>
        <authorList>
            <person name="Earl A."/>
            <person name="Ward D."/>
            <person name="Feldgarden M."/>
            <person name="Gevers D."/>
            <person name="Finegold S.M."/>
            <person name="Summanen P.H."/>
            <person name="Molitoris D.R."/>
            <person name="Vaisanen M.L."/>
            <person name="Daigneault M."/>
            <person name="Young S.K."/>
            <person name="Zeng Q."/>
            <person name="Gargeya S."/>
            <person name="Fitzgerald M."/>
            <person name="Haas B."/>
            <person name="Abouelleil A."/>
            <person name="Alvarado L."/>
            <person name="Arachchi H.M."/>
            <person name="Berlin A."/>
            <person name="Brown A."/>
            <person name="Chapman S.B."/>
            <person name="Chen Z."/>
            <person name="Dunbar C."/>
            <person name="Freedman E."/>
            <person name="Gearin G."/>
            <person name="Gellesch M."/>
            <person name="Goldberg J."/>
            <person name="Griggs A."/>
            <person name="Gujja S."/>
            <person name="Heilman E."/>
            <person name="Heiman D."/>
            <person name="Howarth C."/>
            <person name="Larson L."/>
            <person name="Lui A."/>
            <person name="MacDonald P.J.P."/>
            <person name="Mehta T."/>
            <person name="Montmayeur A."/>
            <person name="Murphy C."/>
            <person name="Neiman D."/>
            <person name="Pearson M."/>
            <person name="Priest M."/>
            <person name="Roberts A."/>
            <person name="Saif S."/>
            <person name="Shea T."/>
            <person name="Shenoy N."/>
            <person name="Sisk P."/>
            <person name="Stolte C."/>
            <person name="Sykes S."/>
            <person name="White J."/>
            <person name="Yandava C."/>
            <person name="Nusbaum C."/>
            <person name="Birren B."/>
        </authorList>
    </citation>
    <scope>NUCLEOTIDE SEQUENCE [LARGE SCALE GENOMIC DNA]</scope>
    <source>
        <strain evidence="1 2">WAL-14163</strain>
    </source>
</reference>
<dbReference type="AlphaFoldDB" id="E7GJ83"/>
<keyword evidence="2" id="KW-1185">Reference proteome</keyword>
<sequence>MLAGILTAVIWYVLKQPFGWMPILPAIFTSTAANILVSLMTPAPPKETVDEFFGKKDRIEEPKKKFADAAGTGGETCGQM</sequence>
<evidence type="ECO:0008006" key="3">
    <source>
        <dbReference type="Google" id="ProtNLM"/>
    </source>
</evidence>
<evidence type="ECO:0000313" key="2">
    <source>
        <dbReference type="Proteomes" id="UP000002970"/>
    </source>
</evidence>
<protein>
    <recommendedName>
        <fullName evidence="3">Sodium/proline symporter</fullName>
    </recommendedName>
</protein>